<dbReference type="EMBL" id="JARBDR010000342">
    <property type="protein sequence ID" value="KAJ8314170.1"/>
    <property type="molecule type" value="Genomic_DNA"/>
</dbReference>
<organism evidence="1 2">
    <name type="scientific">Tegillarca granosa</name>
    <name type="common">Malaysian cockle</name>
    <name type="synonym">Anadara granosa</name>
    <dbReference type="NCBI Taxonomy" id="220873"/>
    <lineage>
        <taxon>Eukaryota</taxon>
        <taxon>Metazoa</taxon>
        <taxon>Spiralia</taxon>
        <taxon>Lophotrochozoa</taxon>
        <taxon>Mollusca</taxon>
        <taxon>Bivalvia</taxon>
        <taxon>Autobranchia</taxon>
        <taxon>Pteriomorphia</taxon>
        <taxon>Arcoida</taxon>
        <taxon>Arcoidea</taxon>
        <taxon>Arcidae</taxon>
        <taxon>Tegillarca</taxon>
    </lineage>
</organism>
<evidence type="ECO:0000313" key="1">
    <source>
        <dbReference type="EMBL" id="KAJ8314170.1"/>
    </source>
</evidence>
<evidence type="ECO:0000313" key="2">
    <source>
        <dbReference type="Proteomes" id="UP001217089"/>
    </source>
</evidence>
<proteinExistence type="predicted"/>
<accession>A0ABQ9FD09</accession>
<gene>
    <name evidence="1" type="ORF">KUTeg_008731</name>
</gene>
<protein>
    <submittedName>
        <fullName evidence="1">Uncharacterized protein</fullName>
    </submittedName>
</protein>
<keyword evidence="2" id="KW-1185">Reference proteome</keyword>
<reference evidence="1 2" key="1">
    <citation type="submission" date="2022-12" db="EMBL/GenBank/DDBJ databases">
        <title>Chromosome-level genome of Tegillarca granosa.</title>
        <authorList>
            <person name="Kim J."/>
        </authorList>
    </citation>
    <scope>NUCLEOTIDE SEQUENCE [LARGE SCALE GENOMIC DNA]</scope>
    <source>
        <strain evidence="1">Teg-2019</strain>
        <tissue evidence="1">Adductor muscle</tissue>
    </source>
</reference>
<dbReference type="Proteomes" id="UP001217089">
    <property type="component" value="Unassembled WGS sequence"/>
</dbReference>
<comment type="caution">
    <text evidence="1">The sequence shown here is derived from an EMBL/GenBank/DDBJ whole genome shotgun (WGS) entry which is preliminary data.</text>
</comment>
<name>A0ABQ9FD09_TEGGR</name>
<sequence length="149" mass="17783">MSGDGKSMVWTSIQHYVPSERSWIKHHDYRSLPMDTKRDAIDFQSEDEFVNFMRQRDTPSGYYHKNIGVKQTGVPELRLFGYTRDLPEMPSKDVFQNPWPKSDGWVAPAREHRGGYYGYYHQAIEDERERRKREFPTSWKIEPRDVPKI</sequence>